<dbReference type="InterPro" id="IPR045351">
    <property type="entry name" value="DUF6531"/>
</dbReference>
<dbReference type="Proteomes" id="UP001183388">
    <property type="component" value="Unassembled WGS sequence"/>
</dbReference>
<dbReference type="SUPFAM" id="SSF158414">
    <property type="entry name" value="HP0062-like"/>
    <property type="match status" value="1"/>
</dbReference>
<feature type="compositionally biased region" description="Basic residues" evidence="2">
    <location>
        <begin position="391"/>
        <end position="400"/>
    </location>
</feature>
<proteinExistence type="predicted"/>
<reference evidence="7" key="1">
    <citation type="submission" date="2023-07" db="EMBL/GenBank/DDBJ databases">
        <title>30 novel species of actinomycetes from the DSMZ collection.</title>
        <authorList>
            <person name="Nouioui I."/>
        </authorList>
    </citation>
    <scope>NUCLEOTIDE SEQUENCE [LARGE SCALE GENOMIC DNA]</scope>
    <source>
        <strain evidence="7">DSM 44917</strain>
    </source>
</reference>
<dbReference type="InterPro" id="IPR029013">
    <property type="entry name" value="HP0062-like_sf"/>
</dbReference>
<organism evidence="6 7">
    <name type="scientific">Streptomyces boetiae</name>
    <dbReference type="NCBI Taxonomy" id="3075541"/>
    <lineage>
        <taxon>Bacteria</taxon>
        <taxon>Bacillati</taxon>
        <taxon>Actinomycetota</taxon>
        <taxon>Actinomycetes</taxon>
        <taxon>Kitasatosporales</taxon>
        <taxon>Streptomycetaceae</taxon>
        <taxon>Streptomyces</taxon>
    </lineage>
</organism>
<comment type="caution">
    <text evidence="6">The sequence shown here is derived from an EMBL/GenBank/DDBJ whole genome shotgun (WGS) entry which is preliminary data.</text>
</comment>
<evidence type="ECO:0000256" key="3">
    <source>
        <dbReference type="SAM" id="Phobius"/>
    </source>
</evidence>
<gene>
    <name evidence="6" type="ORF">RM780_00915</name>
</gene>
<feature type="coiled-coil region" evidence="1">
    <location>
        <begin position="158"/>
        <end position="192"/>
    </location>
</feature>
<feature type="region of interest" description="Disordered" evidence="2">
    <location>
        <begin position="377"/>
        <end position="400"/>
    </location>
</feature>
<dbReference type="InterPro" id="IPR049082">
    <property type="entry name" value="T7SS_signal"/>
</dbReference>
<dbReference type="Pfam" id="PF21725">
    <property type="entry name" value="T7SS_signal"/>
    <property type="match status" value="1"/>
</dbReference>
<feature type="transmembrane region" description="Helical" evidence="3">
    <location>
        <begin position="238"/>
        <end position="267"/>
    </location>
</feature>
<feature type="compositionally biased region" description="Polar residues" evidence="2">
    <location>
        <begin position="114"/>
        <end position="123"/>
    </location>
</feature>
<keyword evidence="1" id="KW-0175">Coiled coil</keyword>
<keyword evidence="3" id="KW-0472">Membrane</keyword>
<protein>
    <submittedName>
        <fullName evidence="6">DUF6531 domain-containing protein</fullName>
    </submittedName>
</protein>
<dbReference type="Gene3D" id="1.10.287.1060">
    <property type="entry name" value="ESAT-6-like"/>
    <property type="match status" value="1"/>
</dbReference>
<evidence type="ECO:0000313" key="6">
    <source>
        <dbReference type="EMBL" id="MDT0305527.1"/>
    </source>
</evidence>
<name>A0ABU2L2B4_9ACTN</name>
<feature type="compositionally biased region" description="Acidic residues" evidence="2">
    <location>
        <begin position="136"/>
        <end position="147"/>
    </location>
</feature>
<dbReference type="Pfam" id="PF20148">
    <property type="entry name" value="DUF6531"/>
    <property type="match status" value="1"/>
</dbReference>
<feature type="region of interest" description="Disordered" evidence="2">
    <location>
        <begin position="114"/>
        <end position="150"/>
    </location>
</feature>
<feature type="domain" description="DUF6531" evidence="4">
    <location>
        <begin position="343"/>
        <end position="381"/>
    </location>
</feature>
<evidence type="ECO:0000259" key="5">
    <source>
        <dbReference type="Pfam" id="PF21725"/>
    </source>
</evidence>
<sequence>MDLDRDPTPGDPEEIRELAEELQEFADDVGEALGRIRGMASDRAVQEWAGLSAEAFRAEFDGVPGNLDKLQRSYDMAADALARYWPELQTAQGMADRALQRAFDAQAALSSARTDLSDAQSWVSRAGDEAERLQEERDDSEAPEPPDETQVRQAVRDHQAAQQAASAAQSRVDNAEADLSAARELARQALDMREEAARTCANGIDEASDAGIQNRRWWERAIDFVVDNWDTIVSVCQAIVAVLGIVVLIIGGPLAWVVLAAALVVLADTLIDYANGRASLWDVAFAALDCVPGMRGLTTLGGLARGMRSLATTGLRGIEAGVRGLGQGMRGMGRAIRGLVTRGDPIDMATGEMVLSATDVQLPGVLPVVLERHHRTSVRAESPWRRAPADRHHRPQRQPR</sequence>
<feature type="compositionally biased region" description="Basic and acidic residues" evidence="2">
    <location>
        <begin position="126"/>
        <end position="135"/>
    </location>
</feature>
<keyword evidence="7" id="KW-1185">Reference proteome</keyword>
<dbReference type="EMBL" id="JAVREN010000001">
    <property type="protein sequence ID" value="MDT0305527.1"/>
    <property type="molecule type" value="Genomic_DNA"/>
</dbReference>
<evidence type="ECO:0000313" key="7">
    <source>
        <dbReference type="Proteomes" id="UP001183388"/>
    </source>
</evidence>
<evidence type="ECO:0000259" key="4">
    <source>
        <dbReference type="Pfam" id="PF20148"/>
    </source>
</evidence>
<keyword evidence="3" id="KW-0812">Transmembrane</keyword>
<accession>A0ABU2L2B4</accession>
<evidence type="ECO:0000256" key="1">
    <source>
        <dbReference type="SAM" id="Coils"/>
    </source>
</evidence>
<dbReference type="RefSeq" id="WP_311628434.1">
    <property type="nucleotide sequence ID" value="NZ_JAVREN010000001.1"/>
</dbReference>
<keyword evidence="3" id="KW-1133">Transmembrane helix</keyword>
<feature type="domain" description="Putative T7SS secretion signal" evidence="5">
    <location>
        <begin position="10"/>
        <end position="208"/>
    </location>
</feature>
<evidence type="ECO:0000256" key="2">
    <source>
        <dbReference type="SAM" id="MobiDB-lite"/>
    </source>
</evidence>